<proteinExistence type="predicted"/>
<dbReference type="EMBL" id="CAJPDR010000011">
    <property type="protein sequence ID" value="CAF9905436.1"/>
    <property type="molecule type" value="Genomic_DNA"/>
</dbReference>
<accession>A0A8H3EM53</accession>
<dbReference type="InterPro" id="IPR052895">
    <property type="entry name" value="HetReg/Transcr_Mod"/>
</dbReference>
<name>A0A8H3EM53_9LECA</name>
<evidence type="ECO:0000259" key="1">
    <source>
        <dbReference type="Pfam" id="PF06985"/>
    </source>
</evidence>
<dbReference type="Pfam" id="PF06985">
    <property type="entry name" value="HET"/>
    <property type="match status" value="1"/>
</dbReference>
<evidence type="ECO:0000313" key="2">
    <source>
        <dbReference type="EMBL" id="CAF9905436.1"/>
    </source>
</evidence>
<gene>
    <name evidence="2" type="ORF">ALECFALPRED_000614</name>
</gene>
<feature type="domain" description="Heterokaryon incompatibility" evidence="1">
    <location>
        <begin position="71"/>
        <end position="230"/>
    </location>
</feature>
<dbReference type="PANTHER" id="PTHR24148:SF64">
    <property type="entry name" value="HETEROKARYON INCOMPATIBILITY DOMAIN-CONTAINING PROTEIN"/>
    <property type="match status" value="1"/>
</dbReference>
<organism evidence="2 3">
    <name type="scientific">Alectoria fallacina</name>
    <dbReference type="NCBI Taxonomy" id="1903189"/>
    <lineage>
        <taxon>Eukaryota</taxon>
        <taxon>Fungi</taxon>
        <taxon>Dikarya</taxon>
        <taxon>Ascomycota</taxon>
        <taxon>Pezizomycotina</taxon>
        <taxon>Lecanoromycetes</taxon>
        <taxon>OSLEUM clade</taxon>
        <taxon>Lecanoromycetidae</taxon>
        <taxon>Lecanorales</taxon>
        <taxon>Lecanorineae</taxon>
        <taxon>Parmeliaceae</taxon>
        <taxon>Alectoria</taxon>
    </lineage>
</organism>
<reference evidence="2" key="1">
    <citation type="submission" date="2021-03" db="EMBL/GenBank/DDBJ databases">
        <authorList>
            <person name="Tagirdzhanova G."/>
        </authorList>
    </citation>
    <scope>NUCLEOTIDE SEQUENCE</scope>
</reference>
<dbReference type="AlphaFoldDB" id="A0A8H3EM53"/>
<keyword evidence="3" id="KW-1185">Reference proteome</keyword>
<dbReference type="Pfam" id="PF26639">
    <property type="entry name" value="Het-6_barrel"/>
    <property type="match status" value="1"/>
</dbReference>
<evidence type="ECO:0000313" key="3">
    <source>
        <dbReference type="Proteomes" id="UP000664203"/>
    </source>
</evidence>
<protein>
    <recommendedName>
        <fullName evidence="1">Heterokaryon incompatibility domain-containing protein</fullName>
    </recommendedName>
</protein>
<dbReference type="OrthoDB" id="5386682at2759"/>
<sequence length="650" mass="73930">MELSYDSSIEQTSKSTQASDRVRACHSVYEQLPVDKSRTRVLLLHSDSSNEALVSCSLEVMTLDPEPSRAYTALSYVWGDASITENIAVNGVTFAVTSNLASALRQIRKSYGEVLLWADAICVNQRDIPERNQQVLLMRNIYSRAERVIGWLGPDDNGGSQALKTLDALFRNAIRYPDNFEWARRMPELLTVNGTFTTDSGTNLESNDRLEKLQRLLRSPFWKRIWIVQELVLPLNLRLLCGEEFMDIPEPVSFYNTVIKLTKLSGGRPASLPLNVWMRLNECIALLRLLAALRFRHLHQEHQVYRFWKGISGFLRARVALEFHESSDPRDHVYGLSGLFELDIIPDYGANMTVADVYLEVAQHCLRTEEALDVLCLAGTRHSCNGPDCLTHRVSPSWVPDWRLSTPARFRLPRYPQSHAFPSNGGLQMQVIDHKWLRGSAVVWDTVSRTEYKTGWDLGEWDLAEDIDIEKTGDRAYPSGISRFKAMIILWHGGYDGSKTSICDLQPDSELFRSYEVIFYAMIAKPWANKHGQPEIPRLIRCMFGLNGLTIVPNAIPNRHRESYNARSRQLRYDMRCFHTERKYIGLGPLATEAGDIVCILEGHKAPVLLRRRGSHYTFVGDCDVVGVMNGEVLEAVKRGEAEITEIEIR</sequence>
<comment type="caution">
    <text evidence="2">The sequence shown here is derived from an EMBL/GenBank/DDBJ whole genome shotgun (WGS) entry which is preliminary data.</text>
</comment>
<dbReference type="PANTHER" id="PTHR24148">
    <property type="entry name" value="ANKYRIN REPEAT DOMAIN-CONTAINING PROTEIN 39 HOMOLOG-RELATED"/>
    <property type="match status" value="1"/>
</dbReference>
<dbReference type="Proteomes" id="UP000664203">
    <property type="component" value="Unassembled WGS sequence"/>
</dbReference>
<dbReference type="InterPro" id="IPR010730">
    <property type="entry name" value="HET"/>
</dbReference>